<dbReference type="VEuPathDB" id="TrichDB:TVAGG3_0597590"/>
<accession>A2FU56</accession>
<sequence length="226" mass="26987">MEIKPPIYKKLKSKGRIFLPWYPIQEYDIQDCFEKSNNKSELLKQVTTWKTFHNYELFYAPNLLLSSFSKEIVDLAKKNITKKPVFYTSNGNSNLYNEDISYPSLERINFLIENKLDYFTVIDKMSCELKEDFGVVIDNFQFTSNVTMNLFQEFIKNETKFTVSLLFYVSKSELDDVVYVYDSEERELIQNNRDESYLIVGKFENYDLFNSSLYRFIQKKLELLFV</sequence>
<dbReference type="Proteomes" id="UP000001542">
    <property type="component" value="Unassembled WGS sequence"/>
</dbReference>
<dbReference type="VEuPathDB" id="TrichDB:TVAG_410670"/>
<dbReference type="OrthoDB" id="1058301at2759"/>
<keyword evidence="2" id="KW-1185">Reference proteome</keyword>
<dbReference type="AlphaFoldDB" id="A2FU56"/>
<organism evidence="1 2">
    <name type="scientific">Trichomonas vaginalis (strain ATCC PRA-98 / G3)</name>
    <dbReference type="NCBI Taxonomy" id="412133"/>
    <lineage>
        <taxon>Eukaryota</taxon>
        <taxon>Metamonada</taxon>
        <taxon>Parabasalia</taxon>
        <taxon>Trichomonadida</taxon>
        <taxon>Trichomonadidae</taxon>
        <taxon>Trichomonas</taxon>
    </lineage>
</organism>
<name>A2FU56_TRIV3</name>
<dbReference type="InParanoid" id="A2FU56"/>
<reference evidence="1" key="2">
    <citation type="journal article" date="2007" name="Science">
        <title>Draft genome sequence of the sexually transmitted pathogen Trichomonas vaginalis.</title>
        <authorList>
            <person name="Carlton J.M."/>
            <person name="Hirt R.P."/>
            <person name="Silva J.C."/>
            <person name="Delcher A.L."/>
            <person name="Schatz M."/>
            <person name="Zhao Q."/>
            <person name="Wortman J.R."/>
            <person name="Bidwell S.L."/>
            <person name="Alsmark U.C.M."/>
            <person name="Besteiro S."/>
            <person name="Sicheritz-Ponten T."/>
            <person name="Noel C.J."/>
            <person name="Dacks J.B."/>
            <person name="Foster P.G."/>
            <person name="Simillion C."/>
            <person name="Van de Peer Y."/>
            <person name="Miranda-Saavedra D."/>
            <person name="Barton G.J."/>
            <person name="Westrop G.D."/>
            <person name="Mueller S."/>
            <person name="Dessi D."/>
            <person name="Fiori P.L."/>
            <person name="Ren Q."/>
            <person name="Paulsen I."/>
            <person name="Zhang H."/>
            <person name="Bastida-Corcuera F.D."/>
            <person name="Simoes-Barbosa A."/>
            <person name="Brown M.T."/>
            <person name="Hayes R.D."/>
            <person name="Mukherjee M."/>
            <person name="Okumura C.Y."/>
            <person name="Schneider R."/>
            <person name="Smith A.J."/>
            <person name="Vanacova S."/>
            <person name="Villalvazo M."/>
            <person name="Haas B.J."/>
            <person name="Pertea M."/>
            <person name="Feldblyum T.V."/>
            <person name="Utterback T.R."/>
            <person name="Shu C.L."/>
            <person name="Osoegawa K."/>
            <person name="de Jong P.J."/>
            <person name="Hrdy I."/>
            <person name="Horvathova L."/>
            <person name="Zubacova Z."/>
            <person name="Dolezal P."/>
            <person name="Malik S.B."/>
            <person name="Logsdon J.M. Jr."/>
            <person name="Henze K."/>
            <person name="Gupta A."/>
            <person name="Wang C.C."/>
            <person name="Dunne R.L."/>
            <person name="Upcroft J.A."/>
            <person name="Upcroft P."/>
            <person name="White O."/>
            <person name="Salzberg S.L."/>
            <person name="Tang P."/>
            <person name="Chiu C.-H."/>
            <person name="Lee Y.-S."/>
            <person name="Embley T.M."/>
            <person name="Coombs G.H."/>
            <person name="Mottram J.C."/>
            <person name="Tachezy J."/>
            <person name="Fraser-Liggett C.M."/>
            <person name="Johnson P.J."/>
        </authorList>
    </citation>
    <scope>NUCLEOTIDE SEQUENCE [LARGE SCALE GENOMIC DNA]</scope>
    <source>
        <strain evidence="1">G3</strain>
    </source>
</reference>
<protein>
    <submittedName>
        <fullName evidence="1">Uncharacterized protein</fullName>
    </submittedName>
</protein>
<dbReference type="KEGG" id="tva:4749250"/>
<gene>
    <name evidence="1" type="ORF">TVAG_410670</name>
</gene>
<dbReference type="EMBL" id="DS114027">
    <property type="protein sequence ID" value="EAX91554.1"/>
    <property type="molecule type" value="Genomic_DNA"/>
</dbReference>
<reference evidence="1" key="1">
    <citation type="submission" date="2006-10" db="EMBL/GenBank/DDBJ databases">
        <authorList>
            <person name="Amadeo P."/>
            <person name="Zhao Q."/>
            <person name="Wortman J."/>
            <person name="Fraser-Liggett C."/>
            <person name="Carlton J."/>
        </authorList>
    </citation>
    <scope>NUCLEOTIDE SEQUENCE</scope>
    <source>
        <strain evidence="1">G3</strain>
    </source>
</reference>
<proteinExistence type="predicted"/>
<evidence type="ECO:0000313" key="2">
    <source>
        <dbReference type="Proteomes" id="UP000001542"/>
    </source>
</evidence>
<evidence type="ECO:0000313" key="1">
    <source>
        <dbReference type="EMBL" id="EAX91554.1"/>
    </source>
</evidence>